<dbReference type="Proteomes" id="UP000184212">
    <property type="component" value="Unassembled WGS sequence"/>
</dbReference>
<proteinExistence type="predicted"/>
<feature type="transmembrane region" description="Helical" evidence="1">
    <location>
        <begin position="12"/>
        <end position="29"/>
    </location>
</feature>
<evidence type="ECO:0000313" key="3">
    <source>
        <dbReference type="Proteomes" id="UP000184212"/>
    </source>
</evidence>
<keyword evidence="1" id="KW-0472">Membrane</keyword>
<dbReference type="AlphaFoldDB" id="A0A1M5KWQ8"/>
<evidence type="ECO:0000256" key="1">
    <source>
        <dbReference type="SAM" id="Phobius"/>
    </source>
</evidence>
<name>A0A1M5KWQ8_9BACT</name>
<reference evidence="2 3" key="1">
    <citation type="submission" date="2016-11" db="EMBL/GenBank/DDBJ databases">
        <authorList>
            <person name="Jaros S."/>
            <person name="Januszkiewicz K."/>
            <person name="Wedrychowicz H."/>
        </authorList>
    </citation>
    <scope>NUCLEOTIDE SEQUENCE [LARGE SCALE GENOMIC DNA]</scope>
    <source>
        <strain evidence="2 3">DSM 24574</strain>
    </source>
</reference>
<accession>A0A1M5KWQ8</accession>
<keyword evidence="3" id="KW-1185">Reference proteome</keyword>
<sequence>MEKLKINLVEYFLAVTLLTLFSSTEYLIIPEIANYEVFSYILGGGLMLYAILFLIIFSIELVFKIGKDSLAPINFVIYFT</sequence>
<dbReference type="EMBL" id="FQWQ01000001">
    <property type="protein sequence ID" value="SHG56949.1"/>
    <property type="molecule type" value="Genomic_DNA"/>
</dbReference>
<gene>
    <name evidence="2" type="ORF">SAMN04488109_0872</name>
</gene>
<keyword evidence="1" id="KW-0812">Transmembrane</keyword>
<organism evidence="2 3">
    <name type="scientific">Chryseolinea serpens</name>
    <dbReference type="NCBI Taxonomy" id="947013"/>
    <lineage>
        <taxon>Bacteria</taxon>
        <taxon>Pseudomonadati</taxon>
        <taxon>Bacteroidota</taxon>
        <taxon>Cytophagia</taxon>
        <taxon>Cytophagales</taxon>
        <taxon>Fulvivirgaceae</taxon>
        <taxon>Chryseolinea</taxon>
    </lineage>
</organism>
<keyword evidence="1" id="KW-1133">Transmembrane helix</keyword>
<feature type="transmembrane region" description="Helical" evidence="1">
    <location>
        <begin position="41"/>
        <end position="63"/>
    </location>
</feature>
<protein>
    <submittedName>
        <fullName evidence="2">Uncharacterized protein</fullName>
    </submittedName>
</protein>
<evidence type="ECO:0000313" key="2">
    <source>
        <dbReference type="EMBL" id="SHG56949.1"/>
    </source>
</evidence>